<keyword evidence="5" id="KW-1185">Reference proteome</keyword>
<dbReference type="EMBL" id="JACHNU010000001">
    <property type="protein sequence ID" value="MBB4661921.1"/>
    <property type="molecule type" value="Genomic_DNA"/>
</dbReference>
<dbReference type="InterPro" id="IPR006016">
    <property type="entry name" value="UspA"/>
</dbReference>
<evidence type="ECO:0000259" key="3">
    <source>
        <dbReference type="Pfam" id="PF00582"/>
    </source>
</evidence>
<evidence type="ECO:0000256" key="2">
    <source>
        <dbReference type="SAM" id="MobiDB-lite"/>
    </source>
</evidence>
<feature type="region of interest" description="Disordered" evidence="2">
    <location>
        <begin position="172"/>
        <end position="195"/>
    </location>
</feature>
<dbReference type="InterPro" id="IPR014729">
    <property type="entry name" value="Rossmann-like_a/b/a_fold"/>
</dbReference>
<dbReference type="SUPFAM" id="SSF52402">
    <property type="entry name" value="Adenine nucleotide alpha hydrolases-like"/>
    <property type="match status" value="1"/>
</dbReference>
<organism evidence="4 5">
    <name type="scientific">Conexibacter arvalis</name>
    <dbReference type="NCBI Taxonomy" id="912552"/>
    <lineage>
        <taxon>Bacteria</taxon>
        <taxon>Bacillati</taxon>
        <taxon>Actinomycetota</taxon>
        <taxon>Thermoleophilia</taxon>
        <taxon>Solirubrobacterales</taxon>
        <taxon>Conexibacteraceae</taxon>
        <taxon>Conexibacter</taxon>
    </lineage>
</organism>
<dbReference type="PANTHER" id="PTHR46268:SF15">
    <property type="entry name" value="UNIVERSAL STRESS PROTEIN HP_0031"/>
    <property type="match status" value="1"/>
</dbReference>
<feature type="domain" description="UspA" evidence="3">
    <location>
        <begin position="35"/>
        <end position="168"/>
    </location>
</feature>
<dbReference type="AlphaFoldDB" id="A0A840ICG5"/>
<dbReference type="CDD" id="cd00293">
    <property type="entry name" value="USP-like"/>
    <property type="match status" value="1"/>
</dbReference>
<comment type="similarity">
    <text evidence="1">Belongs to the universal stress protein A family.</text>
</comment>
<proteinExistence type="inferred from homology"/>
<sequence length="195" mass="20991">MERGAADEQLARSDAARTAAEAEDPRPRLRTFSARNVLVAVDGTPEAWDAVGMAVQIVQQTRGRLTLLTVVVPAPAWTQVGLFATPVDGSAERVAEEWLRELADAIPPDIPVTTQLLHGDAAHLIARRADEGNHDLVVLAAHEHGPIAAAIESVQRRLLRCSHVPVLSIHRPLTPEEKAAEKAAEHPDPTQPPAD</sequence>
<evidence type="ECO:0000313" key="5">
    <source>
        <dbReference type="Proteomes" id="UP000585272"/>
    </source>
</evidence>
<reference evidence="4 5" key="1">
    <citation type="submission" date="2020-08" db="EMBL/GenBank/DDBJ databases">
        <title>Genomic Encyclopedia of Archaeal and Bacterial Type Strains, Phase II (KMG-II): from individual species to whole genera.</title>
        <authorList>
            <person name="Goeker M."/>
        </authorList>
    </citation>
    <scope>NUCLEOTIDE SEQUENCE [LARGE SCALE GENOMIC DNA]</scope>
    <source>
        <strain evidence="4 5">DSM 23288</strain>
    </source>
</reference>
<protein>
    <submittedName>
        <fullName evidence="4">Nucleotide-binding universal stress UspA family protein</fullName>
    </submittedName>
</protein>
<dbReference type="Pfam" id="PF00582">
    <property type="entry name" value="Usp"/>
    <property type="match status" value="1"/>
</dbReference>
<feature type="compositionally biased region" description="Basic and acidic residues" evidence="2">
    <location>
        <begin position="173"/>
        <end position="188"/>
    </location>
</feature>
<dbReference type="RefSeq" id="WP_183340494.1">
    <property type="nucleotide sequence ID" value="NZ_JACHNU010000001.1"/>
</dbReference>
<dbReference type="Gene3D" id="3.40.50.620">
    <property type="entry name" value="HUPs"/>
    <property type="match status" value="1"/>
</dbReference>
<feature type="region of interest" description="Disordered" evidence="2">
    <location>
        <begin position="1"/>
        <end position="26"/>
    </location>
</feature>
<feature type="compositionally biased region" description="Basic and acidic residues" evidence="2">
    <location>
        <begin position="1"/>
        <end position="15"/>
    </location>
</feature>
<evidence type="ECO:0000256" key="1">
    <source>
        <dbReference type="ARBA" id="ARBA00008791"/>
    </source>
</evidence>
<gene>
    <name evidence="4" type="ORF">BDZ31_001494</name>
</gene>
<dbReference type="Proteomes" id="UP000585272">
    <property type="component" value="Unassembled WGS sequence"/>
</dbReference>
<accession>A0A840ICG5</accession>
<evidence type="ECO:0000313" key="4">
    <source>
        <dbReference type="EMBL" id="MBB4661921.1"/>
    </source>
</evidence>
<comment type="caution">
    <text evidence="4">The sequence shown here is derived from an EMBL/GenBank/DDBJ whole genome shotgun (WGS) entry which is preliminary data.</text>
</comment>
<name>A0A840ICG5_9ACTN</name>
<dbReference type="PANTHER" id="PTHR46268">
    <property type="entry name" value="STRESS RESPONSE PROTEIN NHAX"/>
    <property type="match status" value="1"/>
</dbReference>